<evidence type="ECO:0000313" key="6">
    <source>
        <dbReference type="Proteomes" id="UP000177325"/>
    </source>
</evidence>
<comment type="caution">
    <text evidence="5">The sequence shown here is derived from an EMBL/GenBank/DDBJ whole genome shotgun (WGS) entry which is preliminary data.</text>
</comment>
<dbReference type="PANTHER" id="PTHR33991:SF1">
    <property type="entry name" value="DNA REPAIR PROTEIN RECO"/>
    <property type="match status" value="1"/>
</dbReference>
<dbReference type="Pfam" id="PF11967">
    <property type="entry name" value="RecO_N"/>
    <property type="match status" value="1"/>
</dbReference>
<evidence type="ECO:0000256" key="3">
    <source>
        <dbReference type="ARBA" id="ARBA00023204"/>
    </source>
</evidence>
<dbReference type="InterPro" id="IPR003717">
    <property type="entry name" value="RecO"/>
</dbReference>
<dbReference type="AlphaFoldDB" id="A0A1F6FF74"/>
<name>A0A1F6FF74_9BACT</name>
<keyword evidence="2" id="KW-0233">DNA recombination</keyword>
<dbReference type="Pfam" id="PF02565">
    <property type="entry name" value="RecO_C"/>
    <property type="match status" value="1"/>
</dbReference>
<feature type="domain" description="DNA replication/recombination mediator RecO N-terminal" evidence="4">
    <location>
        <begin position="5"/>
        <end position="68"/>
    </location>
</feature>
<dbReference type="EMBL" id="MFMM01000001">
    <property type="protein sequence ID" value="OGG84510.1"/>
    <property type="molecule type" value="Genomic_DNA"/>
</dbReference>
<evidence type="ECO:0000256" key="1">
    <source>
        <dbReference type="ARBA" id="ARBA00022763"/>
    </source>
</evidence>
<dbReference type="PANTHER" id="PTHR33991">
    <property type="entry name" value="DNA REPAIR PROTEIN RECO"/>
    <property type="match status" value="1"/>
</dbReference>
<reference evidence="5 6" key="1">
    <citation type="journal article" date="2016" name="Nat. Commun.">
        <title>Thousands of microbial genomes shed light on interconnected biogeochemical processes in an aquifer system.</title>
        <authorList>
            <person name="Anantharaman K."/>
            <person name="Brown C.T."/>
            <person name="Hug L.A."/>
            <person name="Sharon I."/>
            <person name="Castelle C.J."/>
            <person name="Probst A.J."/>
            <person name="Thomas B.C."/>
            <person name="Singh A."/>
            <person name="Wilkins M.J."/>
            <person name="Karaoz U."/>
            <person name="Brodie E.L."/>
            <person name="Williams K.H."/>
            <person name="Hubbard S.S."/>
            <person name="Banfield J.F."/>
        </authorList>
    </citation>
    <scope>NUCLEOTIDE SEQUENCE [LARGE SCALE GENOMIC DNA]</scope>
</reference>
<dbReference type="InterPro" id="IPR012340">
    <property type="entry name" value="NA-bd_OB-fold"/>
</dbReference>
<evidence type="ECO:0000259" key="4">
    <source>
        <dbReference type="Pfam" id="PF11967"/>
    </source>
</evidence>
<keyword evidence="1" id="KW-0227">DNA damage</keyword>
<accession>A0A1F6FF74</accession>
<dbReference type="InterPro" id="IPR022572">
    <property type="entry name" value="DNA_rep/recomb_RecO_N"/>
</dbReference>
<proteinExistence type="predicted"/>
<evidence type="ECO:0000256" key="2">
    <source>
        <dbReference type="ARBA" id="ARBA00023172"/>
    </source>
</evidence>
<sequence length="192" mass="21503">MSYVTYTTEALVCGSFEQNTSDKSFLLFTRDNGMLFATAKSVREEVSKQRQALQDFSRIRVSLVKGKTGWRIGSVESLKNDFSGAPDRETRGSVVLLYRLLRRFIRGEEASSELYDFVVEALEVVSQPQPNRAVLDLFIQIRILSMLGYVDEASIPISLQNRTLKDVVMTASPTTIAQLEVLIAKATDSSHL</sequence>
<dbReference type="GO" id="GO:0006302">
    <property type="term" value="P:double-strand break repair"/>
    <property type="evidence" value="ECO:0007669"/>
    <property type="project" value="TreeGrafter"/>
</dbReference>
<protein>
    <recommendedName>
        <fullName evidence="4">DNA replication/recombination mediator RecO N-terminal domain-containing protein</fullName>
    </recommendedName>
</protein>
<dbReference type="STRING" id="1798525.A3G90_00230"/>
<dbReference type="GO" id="GO:0043590">
    <property type="term" value="C:bacterial nucleoid"/>
    <property type="evidence" value="ECO:0007669"/>
    <property type="project" value="TreeGrafter"/>
</dbReference>
<evidence type="ECO:0000313" key="5">
    <source>
        <dbReference type="EMBL" id="OGG84510.1"/>
    </source>
</evidence>
<dbReference type="Proteomes" id="UP000177325">
    <property type="component" value="Unassembled WGS sequence"/>
</dbReference>
<dbReference type="Gene3D" id="2.40.50.140">
    <property type="entry name" value="Nucleic acid-binding proteins"/>
    <property type="match status" value="1"/>
</dbReference>
<dbReference type="GO" id="GO:0006310">
    <property type="term" value="P:DNA recombination"/>
    <property type="evidence" value="ECO:0007669"/>
    <property type="project" value="UniProtKB-KW"/>
</dbReference>
<dbReference type="SUPFAM" id="SSF50249">
    <property type="entry name" value="Nucleic acid-binding proteins"/>
    <property type="match status" value="1"/>
</dbReference>
<organism evidence="5 6">
    <name type="scientific">Candidatus Kaiserbacteria bacterium RIFCSPLOWO2_12_FULL_45_26</name>
    <dbReference type="NCBI Taxonomy" id="1798525"/>
    <lineage>
        <taxon>Bacteria</taxon>
        <taxon>Candidatus Kaiseribacteriota</taxon>
    </lineage>
</organism>
<keyword evidence="3" id="KW-0234">DNA repair</keyword>
<gene>
    <name evidence="5" type="ORF">A3G90_00230</name>
</gene>